<organism evidence="6 7">
    <name type="scientific">Clostridium symbiosum</name>
    <name type="common">Bacteroides symbiosus</name>
    <dbReference type="NCBI Taxonomy" id="1512"/>
    <lineage>
        <taxon>Bacteria</taxon>
        <taxon>Bacillati</taxon>
        <taxon>Bacillota</taxon>
        <taxon>Clostridia</taxon>
        <taxon>Lachnospirales</taxon>
        <taxon>Lachnospiraceae</taxon>
        <taxon>Otoolea</taxon>
    </lineage>
</organism>
<dbReference type="InterPro" id="IPR002736">
    <property type="entry name" value="CitG"/>
</dbReference>
<keyword evidence="6" id="KW-0328">Glycosyltransferase</keyword>
<gene>
    <name evidence="6" type="ORF">K5I21_09365</name>
</gene>
<dbReference type="GO" id="GO:0051191">
    <property type="term" value="P:prosthetic group biosynthetic process"/>
    <property type="evidence" value="ECO:0007669"/>
    <property type="project" value="TreeGrafter"/>
</dbReference>
<evidence type="ECO:0000256" key="4">
    <source>
        <dbReference type="ARBA" id="ARBA00022741"/>
    </source>
</evidence>
<evidence type="ECO:0000256" key="5">
    <source>
        <dbReference type="ARBA" id="ARBA00022840"/>
    </source>
</evidence>
<reference evidence="6" key="1">
    <citation type="journal article" date="2022" name="Cell Host Microbe">
        <title>Colonization of the live biotherapeutic product VE303 and modulation of the microbiota and metabolites in healthy volunteers.</title>
        <authorList>
            <person name="Dsouza M."/>
            <person name="Menon R."/>
            <person name="Crossette E."/>
            <person name="Bhattarai S.K."/>
            <person name="Schneider J."/>
            <person name="Kim Y.G."/>
            <person name="Reddy S."/>
            <person name="Caballero S."/>
            <person name="Felix C."/>
            <person name="Cornacchione L."/>
            <person name="Hendrickson J."/>
            <person name="Watson A.R."/>
            <person name="Minot S.S."/>
            <person name="Greenfield N."/>
            <person name="Schopf L."/>
            <person name="Szabady R."/>
            <person name="Patarroyo J."/>
            <person name="Smith W."/>
            <person name="Harrison P."/>
            <person name="Kuijper E.J."/>
            <person name="Kelly C.P."/>
            <person name="Olle B."/>
            <person name="Bobilev D."/>
            <person name="Silber J.L."/>
            <person name="Bucci V."/>
            <person name="Roberts B."/>
            <person name="Faith J."/>
            <person name="Norman J.M."/>
        </authorList>
    </citation>
    <scope>NUCLEOTIDE SEQUENCE</scope>
    <source>
        <strain evidence="6">VE303-04</strain>
    </source>
</reference>
<dbReference type="Pfam" id="PF01874">
    <property type="entry name" value="CitG"/>
    <property type="match status" value="1"/>
</dbReference>
<comment type="caution">
    <text evidence="6">The sequence shown here is derived from an EMBL/GenBank/DDBJ whole genome shotgun (WGS) entry which is preliminary data.</text>
</comment>
<evidence type="ECO:0000256" key="2">
    <source>
        <dbReference type="ARBA" id="ARBA00012074"/>
    </source>
</evidence>
<comment type="catalytic activity">
    <reaction evidence="1">
        <text>3'-dephospho-CoA + ATP = 2'-(5''-triphospho-alpha-D-ribosyl)-3'-dephospho-CoA + adenine</text>
        <dbReference type="Rhea" id="RHEA:15117"/>
        <dbReference type="ChEBI" id="CHEBI:16708"/>
        <dbReference type="ChEBI" id="CHEBI:30616"/>
        <dbReference type="ChEBI" id="CHEBI:57328"/>
        <dbReference type="ChEBI" id="CHEBI:61378"/>
        <dbReference type="EC" id="2.4.2.52"/>
    </reaction>
</comment>
<dbReference type="AlphaFoldDB" id="A0AAW5F2F3"/>
<dbReference type="RefSeq" id="WP_024738215.1">
    <property type="nucleotide sequence ID" value="NZ_CABHNX010000210.1"/>
</dbReference>
<sequence length="346" mass="37935">MNVKEVMTRQMITDRFLALLEKAASLSLTDEVAATPKPGLVDRKDSGAHSDMDYLTFEDSIRAILPFIKEMAGIGASWGDKMSEDSPDKAAGCLFKAIRPSGVKAEKAMFAATGGVNTHKGIIFSMGLAAASAGFLFCSLLSDDASELSGKKRCPVSADDILFYCGKMCRASMERDFSEIEPGNPKSHGEYLYLKYGIRGIRGEAADSFPAVRNFGLPALREFLSRPENGTNCGGGLQNRLSLHILLNLMANVDDTNVLFRTDYASLEYVKQCAFSVLLLGGAETPEGINELVRLNEDFIKRNISPGGCADLLSMTLFLWRLELIMKNMETSLERNNQLWPLTELL</sequence>
<proteinExistence type="predicted"/>
<evidence type="ECO:0000313" key="7">
    <source>
        <dbReference type="Proteomes" id="UP001203136"/>
    </source>
</evidence>
<keyword evidence="5" id="KW-0067">ATP-binding</keyword>
<accession>A0AAW5F2F3</accession>
<dbReference type="EC" id="2.4.2.52" evidence="2"/>
<dbReference type="Gene3D" id="1.10.4200.10">
    <property type="entry name" value="Triphosphoribosyl-dephospho-CoA protein"/>
    <property type="match status" value="1"/>
</dbReference>
<dbReference type="PANTHER" id="PTHR30201:SF2">
    <property type="entry name" value="2-(5''-TRIPHOSPHORIBOSYL)-3'-DEPHOSPHOCOENZYME-A SYNTHASE"/>
    <property type="match status" value="1"/>
</dbReference>
<dbReference type="GO" id="GO:0005524">
    <property type="term" value="F:ATP binding"/>
    <property type="evidence" value="ECO:0007669"/>
    <property type="project" value="UniProtKB-KW"/>
</dbReference>
<evidence type="ECO:0000313" key="6">
    <source>
        <dbReference type="EMBL" id="MCK0086072.1"/>
    </source>
</evidence>
<dbReference type="PANTHER" id="PTHR30201">
    <property type="entry name" value="TRIPHOSPHORIBOSYL-DEPHOSPHO-COA SYNTHASE"/>
    <property type="match status" value="1"/>
</dbReference>
<name>A0AAW5F2F3_CLOSY</name>
<protein>
    <recommendedName>
        <fullName evidence="2">triphosphoribosyl-dephospho-CoA synthase</fullName>
        <ecNumber evidence="2">2.4.2.52</ecNumber>
    </recommendedName>
</protein>
<evidence type="ECO:0000256" key="1">
    <source>
        <dbReference type="ARBA" id="ARBA00001210"/>
    </source>
</evidence>
<dbReference type="EMBL" id="JAINVB010000001">
    <property type="protein sequence ID" value="MCK0086072.1"/>
    <property type="molecule type" value="Genomic_DNA"/>
</dbReference>
<keyword evidence="4" id="KW-0547">Nucleotide-binding</keyword>
<evidence type="ECO:0000256" key="3">
    <source>
        <dbReference type="ARBA" id="ARBA00022679"/>
    </source>
</evidence>
<dbReference type="GO" id="GO:0046917">
    <property type="term" value="F:triphosphoribosyl-dephospho-CoA synthase activity"/>
    <property type="evidence" value="ECO:0007669"/>
    <property type="project" value="UniProtKB-EC"/>
</dbReference>
<dbReference type="GO" id="GO:0016757">
    <property type="term" value="F:glycosyltransferase activity"/>
    <property type="evidence" value="ECO:0007669"/>
    <property type="project" value="UniProtKB-KW"/>
</dbReference>
<keyword evidence="3 6" id="KW-0808">Transferase</keyword>
<dbReference type="Proteomes" id="UP001203136">
    <property type="component" value="Unassembled WGS sequence"/>
</dbReference>